<keyword evidence="3" id="KW-0786">Thiamine pyrophosphate</keyword>
<dbReference type="Gene3D" id="3.40.50.970">
    <property type="match status" value="1"/>
</dbReference>
<keyword evidence="6" id="KW-1185">Reference proteome</keyword>
<proteinExistence type="inferred from homology"/>
<dbReference type="Proteomes" id="UP000463983">
    <property type="component" value="Chromosome"/>
</dbReference>
<dbReference type="AlphaFoldDB" id="A0A857N6X2"/>
<feature type="domain" description="Transketolase N-terminal" evidence="4">
    <location>
        <begin position="12"/>
        <end position="272"/>
    </location>
</feature>
<dbReference type="KEGG" id="caqa:MICH65_0102"/>
<comment type="cofactor">
    <cofactor evidence="1">
        <name>thiamine diphosphate</name>
        <dbReference type="ChEBI" id="CHEBI:58937"/>
    </cofactor>
</comment>
<name>A0A857N6X2_9BACT</name>
<sequence length="277" mass="30744">MRYTVSELQEKADEIREEIIKMLVNVGSGHTGGALGAADFWTALYLGGLVRVDPNNPWDEERDRVVLSAGHYCPAQYAVLAEMGFFEKKELMSLRQINSRLQGHPVVRCLPGIENTSGPLGQGISQAVGMAIVGKRERKQWRVVCFMGDGEQQEGQVWEAYMLANKEKLANLTVVIDRNNMQIDGRTEEVMPLEPLRTKLEAFGMEVFEVDGHNIGSIMEVFAKVRMVYERPSVILLHTIPGKGVGFMEGLVEWHGKAPSAAEAVEALSELGKTKDD</sequence>
<dbReference type="CDD" id="cd02012">
    <property type="entry name" value="TPP_TK"/>
    <property type="match status" value="1"/>
</dbReference>
<evidence type="ECO:0000259" key="4">
    <source>
        <dbReference type="Pfam" id="PF00456"/>
    </source>
</evidence>
<evidence type="ECO:0000313" key="5">
    <source>
        <dbReference type="EMBL" id="QHO63083.1"/>
    </source>
</evidence>
<dbReference type="EMBL" id="CP047901">
    <property type="protein sequence ID" value="QHO63083.1"/>
    <property type="molecule type" value="Genomic_DNA"/>
</dbReference>
<dbReference type="InterPro" id="IPR005474">
    <property type="entry name" value="Transketolase_N"/>
</dbReference>
<accession>A0A857N6X2</accession>
<comment type="similarity">
    <text evidence="2">Belongs to the transketolase family.</text>
</comment>
<dbReference type="PANTHER" id="PTHR47514:SF1">
    <property type="entry name" value="TRANSKETOLASE N-TERMINAL SECTION-RELATED"/>
    <property type="match status" value="1"/>
</dbReference>
<organism evidence="5 6">
    <name type="scientific">Candidatus Chazhemtobacterium aquaticus</name>
    <dbReference type="NCBI Taxonomy" id="2715735"/>
    <lineage>
        <taxon>Bacteria</taxon>
        <taxon>Candidatus Chazhemtobacteraceae</taxon>
        <taxon>Candidatus Chazhemtobacterium</taxon>
    </lineage>
</organism>
<protein>
    <submittedName>
        <fullName evidence="5">Transketolase, N-terminal subunit</fullName>
    </submittedName>
</protein>
<dbReference type="PANTHER" id="PTHR47514">
    <property type="entry name" value="TRANSKETOLASE N-TERMINAL SECTION-RELATED"/>
    <property type="match status" value="1"/>
</dbReference>
<dbReference type="RefSeq" id="WP_161931488.1">
    <property type="nucleotide sequence ID" value="NZ_CP047901.1"/>
</dbReference>
<dbReference type="Pfam" id="PF00456">
    <property type="entry name" value="Transketolase_N"/>
    <property type="match status" value="1"/>
</dbReference>
<gene>
    <name evidence="5" type="ORF">MICH65_0102</name>
</gene>
<evidence type="ECO:0000256" key="3">
    <source>
        <dbReference type="ARBA" id="ARBA00023052"/>
    </source>
</evidence>
<evidence type="ECO:0000313" key="6">
    <source>
        <dbReference type="Proteomes" id="UP000463983"/>
    </source>
</evidence>
<reference evidence="6" key="1">
    <citation type="journal article" date="2020" name="Microorganisms">
        <title>Complete Genome of a Member of a New Bacterial Lineage in the Microgenomates Group Reveals an Unusual Nucleotide Composition Disparity Between Two Strands of DNA and Limited Metabolic Potential.</title>
        <authorList>
            <person name="Kadnikov V.V."/>
            <person name="Mardanov A.V."/>
            <person name="Beletsky A.V."/>
            <person name="Karnachuk O.V."/>
            <person name="Ravin N.V."/>
        </authorList>
    </citation>
    <scope>NUCLEOTIDE SEQUENCE [LARGE SCALE GENOMIC DNA]</scope>
</reference>
<dbReference type="SUPFAM" id="SSF52518">
    <property type="entry name" value="Thiamin diphosphate-binding fold (THDP-binding)"/>
    <property type="match status" value="1"/>
</dbReference>
<evidence type="ECO:0000256" key="1">
    <source>
        <dbReference type="ARBA" id="ARBA00001964"/>
    </source>
</evidence>
<dbReference type="InterPro" id="IPR029061">
    <property type="entry name" value="THDP-binding"/>
</dbReference>
<evidence type="ECO:0000256" key="2">
    <source>
        <dbReference type="ARBA" id="ARBA00007131"/>
    </source>
</evidence>